<dbReference type="InterPro" id="IPR025650">
    <property type="entry name" value="Alkyl-DHAP_Synthase"/>
</dbReference>
<sequence>MRRWNGWGDDSHQAQLADFAKALLADILGETHPLPDATMQEAIKNVPESRAPEHPLLDKSPETRVRHACGQSFPDWLEMRSGKFGSVADAVAFPETTEHVRELMDWAAEKDLILVPYGGGTSVVGHLACPRSDKPQITVALTRMNRLLDFDKESQIATFGAGVRGPDLEAQLAAIGYTLGHFPQSFELSTVGGWVVTRSSGQQSLRYGRIEQLFAGGIVETPKGKLEIPSIPASSAGPDLRETILGSEGTMGILTEVKVRVTPLPEAEQFYTVFMPDWESGVAAVQAITQGRIPLSMLRLSNAKETDIMLKLAVPEKKLSKLNMLFKFKGLTDQKCMLTFGLTGSKKQVAVNEKLANVHLKHHGAKRVLSKMLGDKWQENRYKGPYLRHPLWEHGVAADTFETAMDWSALRPYMSEIEDKVCNALKEQGIPVFAYTHLSHVYPQGSSAYTTYLFPVASSYEETMERWKIVKKVASETVVAHGGTISHQHGVGRDHAPYLPAEKGELGMSTLKTLSKHFDPDGRMNPGVLLGDEVASSTEPA</sequence>
<gene>
    <name evidence="5" type="ORF">GCM10007094_09260</name>
</gene>
<keyword evidence="3" id="KW-0274">FAD</keyword>
<dbReference type="SUPFAM" id="SSF56176">
    <property type="entry name" value="FAD-binding/transporter-associated domain-like"/>
    <property type="match status" value="1"/>
</dbReference>
<dbReference type="InterPro" id="IPR006094">
    <property type="entry name" value="Oxid_FAD_bind_N"/>
</dbReference>
<dbReference type="InterPro" id="IPR016164">
    <property type="entry name" value="FAD-linked_Oxase-like_C"/>
</dbReference>
<dbReference type="PROSITE" id="PS51387">
    <property type="entry name" value="FAD_PCMH"/>
    <property type="match status" value="1"/>
</dbReference>
<dbReference type="EMBL" id="BMXE01000001">
    <property type="protein sequence ID" value="GHB23133.1"/>
    <property type="molecule type" value="Genomic_DNA"/>
</dbReference>
<evidence type="ECO:0000259" key="4">
    <source>
        <dbReference type="PROSITE" id="PS51387"/>
    </source>
</evidence>
<dbReference type="Proteomes" id="UP000637980">
    <property type="component" value="Unassembled WGS sequence"/>
</dbReference>
<dbReference type="Pfam" id="PF02913">
    <property type="entry name" value="FAD-oxidase_C"/>
    <property type="match status" value="1"/>
</dbReference>
<keyword evidence="6" id="KW-1185">Reference proteome</keyword>
<dbReference type="RefSeq" id="WP_189435538.1">
    <property type="nucleotide sequence ID" value="NZ_BMXE01000001.1"/>
</dbReference>
<accession>A0ABQ3E4K2</accession>
<proteinExistence type="inferred from homology"/>
<protein>
    <submittedName>
        <fullName evidence="5">FAD-binding oxidoreductase</fullName>
    </submittedName>
</protein>
<evidence type="ECO:0000256" key="3">
    <source>
        <dbReference type="ARBA" id="ARBA00022827"/>
    </source>
</evidence>
<dbReference type="Gene3D" id="3.30.465.10">
    <property type="match status" value="1"/>
</dbReference>
<dbReference type="Gene3D" id="1.10.45.10">
    <property type="entry name" value="Vanillyl-alcohol Oxidase, Chain A, domain 4"/>
    <property type="match status" value="1"/>
</dbReference>
<evidence type="ECO:0000256" key="1">
    <source>
        <dbReference type="ARBA" id="ARBA00008000"/>
    </source>
</evidence>
<dbReference type="InterPro" id="IPR016166">
    <property type="entry name" value="FAD-bd_PCMH"/>
</dbReference>
<dbReference type="SUPFAM" id="SSF55103">
    <property type="entry name" value="FAD-linked oxidases, C-terminal domain"/>
    <property type="match status" value="1"/>
</dbReference>
<dbReference type="InterPro" id="IPR016171">
    <property type="entry name" value="Vanillyl_alc_oxidase_C-sub2"/>
</dbReference>
<organism evidence="5 6">
    <name type="scientific">Pseudovibrio japonicus</name>
    <dbReference type="NCBI Taxonomy" id="366534"/>
    <lineage>
        <taxon>Bacteria</taxon>
        <taxon>Pseudomonadati</taxon>
        <taxon>Pseudomonadota</taxon>
        <taxon>Alphaproteobacteria</taxon>
        <taxon>Hyphomicrobiales</taxon>
        <taxon>Stappiaceae</taxon>
        <taxon>Pseudovibrio</taxon>
    </lineage>
</organism>
<evidence type="ECO:0000256" key="2">
    <source>
        <dbReference type="ARBA" id="ARBA00022630"/>
    </source>
</evidence>
<dbReference type="InterPro" id="IPR016169">
    <property type="entry name" value="FAD-bd_PCMH_sub2"/>
</dbReference>
<comment type="similarity">
    <text evidence="1">Belongs to the FAD-binding oxidoreductase/transferase type 4 family.</text>
</comment>
<dbReference type="InterPro" id="IPR004113">
    <property type="entry name" value="FAD-bd_oxidored_4_C"/>
</dbReference>
<dbReference type="Gene3D" id="3.30.300.330">
    <property type="match status" value="1"/>
</dbReference>
<dbReference type="Gene3D" id="3.30.43.10">
    <property type="entry name" value="Uridine Diphospho-n-acetylenolpyruvylglucosamine Reductase, domain 2"/>
    <property type="match status" value="1"/>
</dbReference>
<dbReference type="Gene3D" id="3.30.70.3450">
    <property type="match status" value="1"/>
</dbReference>
<name>A0ABQ3E4K2_9HYPH</name>
<evidence type="ECO:0000313" key="6">
    <source>
        <dbReference type="Proteomes" id="UP000637980"/>
    </source>
</evidence>
<dbReference type="InterPro" id="IPR036318">
    <property type="entry name" value="FAD-bd_PCMH-like_sf"/>
</dbReference>
<dbReference type="InterPro" id="IPR016167">
    <property type="entry name" value="FAD-bd_PCMH_sub1"/>
</dbReference>
<comment type="caution">
    <text evidence="5">The sequence shown here is derived from an EMBL/GenBank/DDBJ whole genome shotgun (WGS) entry which is preliminary data.</text>
</comment>
<feature type="domain" description="FAD-binding PCMH-type" evidence="4">
    <location>
        <begin position="84"/>
        <end position="264"/>
    </location>
</feature>
<reference evidence="6" key="1">
    <citation type="journal article" date="2019" name="Int. J. Syst. Evol. Microbiol.">
        <title>The Global Catalogue of Microorganisms (GCM) 10K type strain sequencing project: providing services to taxonomists for standard genome sequencing and annotation.</title>
        <authorList>
            <consortium name="The Broad Institute Genomics Platform"/>
            <consortium name="The Broad Institute Genome Sequencing Center for Infectious Disease"/>
            <person name="Wu L."/>
            <person name="Ma J."/>
        </authorList>
    </citation>
    <scope>NUCLEOTIDE SEQUENCE [LARGE SCALE GENOMIC DNA]</scope>
    <source>
        <strain evidence="6">KCTC 12861</strain>
    </source>
</reference>
<evidence type="ECO:0000313" key="5">
    <source>
        <dbReference type="EMBL" id="GHB23133.1"/>
    </source>
</evidence>
<dbReference type="PANTHER" id="PTHR46568:SF1">
    <property type="entry name" value="ALKYLDIHYDROXYACETONEPHOSPHATE SYNTHASE, PEROXISOMAL"/>
    <property type="match status" value="1"/>
</dbReference>
<dbReference type="Pfam" id="PF01565">
    <property type="entry name" value="FAD_binding_4"/>
    <property type="match status" value="1"/>
</dbReference>
<keyword evidence="2" id="KW-0285">Flavoprotein</keyword>
<dbReference type="PANTHER" id="PTHR46568">
    <property type="entry name" value="ALKYLDIHYDROXYACETONEPHOSPHATE SYNTHASE, PEROXISOMAL"/>
    <property type="match status" value="1"/>
</dbReference>